<feature type="compositionally biased region" description="Polar residues" evidence="1">
    <location>
        <begin position="212"/>
        <end position="224"/>
    </location>
</feature>
<dbReference type="OrthoDB" id="5531344at2759"/>
<dbReference type="PANTHER" id="PTHR23404">
    <property type="entry name" value="MOLYBDOPTERIN SYNTHASE RELATED"/>
    <property type="match status" value="1"/>
</dbReference>
<dbReference type="InterPro" id="IPR003448">
    <property type="entry name" value="Mopterin_biosynth_MoaE"/>
</dbReference>
<proteinExistence type="predicted"/>
<evidence type="ECO:0000313" key="3">
    <source>
        <dbReference type="Proteomes" id="UP000246740"/>
    </source>
</evidence>
<gene>
    <name evidence="2" type="ORF">BCV70DRAFT_95891</name>
</gene>
<dbReference type="InParanoid" id="A0A317XRE3"/>
<dbReference type="Pfam" id="PF02391">
    <property type="entry name" value="MoaE"/>
    <property type="match status" value="1"/>
</dbReference>
<accession>A0A317XRE3</accession>
<name>A0A317XRE3_9BASI</name>
<dbReference type="SUPFAM" id="SSF54690">
    <property type="entry name" value="Molybdopterin synthase subunit MoaE"/>
    <property type="match status" value="1"/>
</dbReference>
<dbReference type="Proteomes" id="UP000246740">
    <property type="component" value="Unassembled WGS sequence"/>
</dbReference>
<dbReference type="STRING" id="1882483.A0A317XRE3"/>
<dbReference type="AlphaFoldDB" id="A0A317XRE3"/>
<organism evidence="2 3">
    <name type="scientific">Testicularia cyperi</name>
    <dbReference type="NCBI Taxonomy" id="1882483"/>
    <lineage>
        <taxon>Eukaryota</taxon>
        <taxon>Fungi</taxon>
        <taxon>Dikarya</taxon>
        <taxon>Basidiomycota</taxon>
        <taxon>Ustilaginomycotina</taxon>
        <taxon>Ustilaginomycetes</taxon>
        <taxon>Ustilaginales</taxon>
        <taxon>Anthracoideaceae</taxon>
        <taxon>Testicularia</taxon>
    </lineage>
</organism>
<dbReference type="GO" id="GO:0006777">
    <property type="term" value="P:Mo-molybdopterin cofactor biosynthetic process"/>
    <property type="evidence" value="ECO:0007669"/>
    <property type="project" value="InterPro"/>
</dbReference>
<dbReference type="Gene3D" id="3.90.1170.40">
    <property type="entry name" value="Molybdopterin biosynthesis MoaE subunit"/>
    <property type="match status" value="1"/>
</dbReference>
<reference evidence="2 3" key="1">
    <citation type="journal article" date="2018" name="Mol. Biol. Evol.">
        <title>Broad Genomic Sampling Reveals a Smut Pathogenic Ancestry of the Fungal Clade Ustilaginomycotina.</title>
        <authorList>
            <person name="Kijpornyongpan T."/>
            <person name="Mondo S.J."/>
            <person name="Barry K."/>
            <person name="Sandor L."/>
            <person name="Lee J."/>
            <person name="Lipzen A."/>
            <person name="Pangilinan J."/>
            <person name="LaButti K."/>
            <person name="Hainaut M."/>
            <person name="Henrissat B."/>
            <person name="Grigoriev I.V."/>
            <person name="Spatafora J.W."/>
            <person name="Aime M.C."/>
        </authorList>
    </citation>
    <scope>NUCLEOTIDE SEQUENCE [LARGE SCALE GENOMIC DNA]</scope>
    <source>
        <strain evidence="2 3">MCA 3645</strain>
    </source>
</reference>
<feature type="region of interest" description="Disordered" evidence="1">
    <location>
        <begin position="1"/>
        <end position="20"/>
    </location>
</feature>
<evidence type="ECO:0000313" key="2">
    <source>
        <dbReference type="EMBL" id="PWZ00458.1"/>
    </source>
</evidence>
<dbReference type="CDD" id="cd00756">
    <property type="entry name" value="MoaE"/>
    <property type="match status" value="1"/>
</dbReference>
<dbReference type="InterPro" id="IPR036563">
    <property type="entry name" value="MoaE_sf"/>
</dbReference>
<evidence type="ECO:0000256" key="1">
    <source>
        <dbReference type="SAM" id="MobiDB-lite"/>
    </source>
</evidence>
<feature type="region of interest" description="Disordered" evidence="1">
    <location>
        <begin position="203"/>
        <end position="234"/>
    </location>
</feature>
<keyword evidence="3" id="KW-1185">Reference proteome</keyword>
<sequence length="234" mass="25360">MAEAPSSRYPPTSIDGELGSRSGDVVRLTYAELDEREALNHVADDGAGANVLFSGTTRDSFKGRQVTKLEYEAYTTLALKTLQRLVEKAHTSAPFPSSLPPSINADPAAINSEDRITRCYVAHRLGEVGVGECSILIAVSSPHRKEAFVVAEWLLEETKKNVAVWKREFYASGQSIEALDGADSTNPSSSLAGLPAANRDSKEDWSWKANFPSHSDSLASQNPSKAPHQKDNIC</sequence>
<protein>
    <submittedName>
        <fullName evidence="2">Molybdopterin biosynthesis MoaE</fullName>
    </submittedName>
</protein>
<dbReference type="EMBL" id="KZ819192">
    <property type="protein sequence ID" value="PWZ00458.1"/>
    <property type="molecule type" value="Genomic_DNA"/>
</dbReference>